<dbReference type="GeneID" id="81700906"/>
<dbReference type="SUPFAM" id="SSF46785">
    <property type="entry name" value="Winged helix' DNA-binding domain"/>
    <property type="match status" value="1"/>
</dbReference>
<gene>
    <name evidence="7" type="ORF">R6G74_05545</name>
    <name evidence="8" type="ORF">R6P33_06060</name>
</gene>
<dbReference type="Gene3D" id="3.40.50.1360">
    <property type="match status" value="1"/>
</dbReference>
<sequence length="257" mass="28421">MGRRDQILRILQDTGFQSVASLAKRFHVNVSTIRRDLDWLSEHGEIQRTHGGALPAMDDSDDDIPIAHLREKRAIGPAMAERLLEGQTVFIDTGSTCLEVAKALQHRNLTVVTHDLLVGMEILKKPSLNLVFIGGDLLPMKTHMWGPVAVDQLDRIRVNVAVFGASSVMESGVYGNSSYNLELLRKIRSIASEAFFVADSTKFGREALYKVLGLESFTAGITDALMDPLKAASYPIPLIRAPFPPRNDEKDSPENEK</sequence>
<dbReference type="PRINTS" id="PR00037">
    <property type="entry name" value="HTHLACR"/>
</dbReference>
<reference evidence="7 9" key="1">
    <citation type="submission" date="2023-10" db="EMBL/GenBank/DDBJ databases">
        <title>Whole Genome based description of the genera Actinobaculum and Actinotignum reveals a complex phylogenetic relationship within the species included in the genus Actinotignum.</title>
        <authorList>
            <person name="Jensen C.S."/>
            <person name="Dargis R."/>
            <person name="Kemp M."/>
            <person name="Christensen J.J."/>
        </authorList>
    </citation>
    <scope>NUCLEOTIDE SEQUENCE</scope>
    <source>
        <strain evidence="8 9">SLA_B089</strain>
        <strain evidence="7">SLA_B245</strain>
    </source>
</reference>
<dbReference type="SUPFAM" id="SSF100950">
    <property type="entry name" value="NagB/RpiA/CoA transferase-like"/>
    <property type="match status" value="1"/>
</dbReference>
<comment type="function">
    <text evidence="5">Repressor of the lactose catabolism operon. Galactose-6-phosphate is the inducer.</text>
</comment>
<accession>A0AAW9HCH3</accession>
<dbReference type="InterPro" id="IPR001034">
    <property type="entry name" value="DeoR_HTH"/>
</dbReference>
<evidence type="ECO:0000256" key="1">
    <source>
        <dbReference type="ARBA" id="ARBA00021390"/>
    </source>
</evidence>
<dbReference type="PANTHER" id="PTHR30363:SF4">
    <property type="entry name" value="GLYCEROL-3-PHOSPHATE REGULON REPRESSOR"/>
    <property type="match status" value="1"/>
</dbReference>
<organism evidence="7 10">
    <name type="scientific">Actinotignum timonense</name>
    <dbReference type="NCBI Taxonomy" id="1870995"/>
    <lineage>
        <taxon>Bacteria</taxon>
        <taxon>Bacillati</taxon>
        <taxon>Actinomycetota</taxon>
        <taxon>Actinomycetes</taxon>
        <taxon>Actinomycetales</taxon>
        <taxon>Actinomycetaceae</taxon>
        <taxon>Actinotignum</taxon>
    </lineage>
</organism>
<evidence type="ECO:0000256" key="5">
    <source>
        <dbReference type="ARBA" id="ARBA00024937"/>
    </source>
</evidence>
<dbReference type="Proteomes" id="UP001288320">
    <property type="component" value="Unassembled WGS sequence"/>
</dbReference>
<dbReference type="Pfam" id="PF08220">
    <property type="entry name" value="HTH_DeoR"/>
    <property type="match status" value="1"/>
</dbReference>
<dbReference type="Pfam" id="PF00455">
    <property type="entry name" value="DeoRC"/>
    <property type="match status" value="1"/>
</dbReference>
<dbReference type="InterPro" id="IPR037171">
    <property type="entry name" value="NagB/RpiA_transferase-like"/>
</dbReference>
<evidence type="ECO:0000313" key="7">
    <source>
        <dbReference type="EMBL" id="MDY5140777.1"/>
    </source>
</evidence>
<dbReference type="PROSITE" id="PS51000">
    <property type="entry name" value="HTH_DEOR_2"/>
    <property type="match status" value="1"/>
</dbReference>
<evidence type="ECO:0000259" key="6">
    <source>
        <dbReference type="PROSITE" id="PS51000"/>
    </source>
</evidence>
<dbReference type="SMART" id="SM01134">
    <property type="entry name" value="DeoRC"/>
    <property type="match status" value="1"/>
</dbReference>
<dbReference type="RefSeq" id="WP_051278186.1">
    <property type="nucleotide sequence ID" value="NZ_JASOHK010000002.1"/>
</dbReference>
<evidence type="ECO:0000313" key="9">
    <source>
        <dbReference type="Proteomes" id="UP001284901"/>
    </source>
</evidence>
<keyword evidence="7" id="KW-0238">DNA-binding</keyword>
<keyword evidence="2" id="KW-0678">Repressor</keyword>
<dbReference type="PANTHER" id="PTHR30363">
    <property type="entry name" value="HTH-TYPE TRANSCRIPTIONAL REGULATOR SRLR-RELATED"/>
    <property type="match status" value="1"/>
</dbReference>
<proteinExistence type="predicted"/>
<evidence type="ECO:0000313" key="10">
    <source>
        <dbReference type="Proteomes" id="UP001288320"/>
    </source>
</evidence>
<evidence type="ECO:0000256" key="4">
    <source>
        <dbReference type="ARBA" id="ARBA00023163"/>
    </source>
</evidence>
<dbReference type="InterPro" id="IPR014036">
    <property type="entry name" value="DeoR-like_C"/>
</dbReference>
<protein>
    <recommendedName>
        <fullName evidence="1">Lactose phosphotransferase system repressor</fullName>
    </recommendedName>
</protein>
<dbReference type="InterPro" id="IPR050313">
    <property type="entry name" value="Carb_Metab_HTH_regulators"/>
</dbReference>
<dbReference type="InterPro" id="IPR036390">
    <property type="entry name" value="WH_DNA-bd_sf"/>
</dbReference>
<keyword evidence="9" id="KW-1185">Reference proteome</keyword>
<dbReference type="GO" id="GO:0003700">
    <property type="term" value="F:DNA-binding transcription factor activity"/>
    <property type="evidence" value="ECO:0007669"/>
    <property type="project" value="InterPro"/>
</dbReference>
<dbReference type="EMBL" id="JAWNFV010000010">
    <property type="protein sequence ID" value="MDY5140777.1"/>
    <property type="molecule type" value="Genomic_DNA"/>
</dbReference>
<dbReference type="EMBL" id="JAWNFY010000015">
    <property type="protein sequence ID" value="MDY5146583.1"/>
    <property type="molecule type" value="Genomic_DNA"/>
</dbReference>
<dbReference type="InterPro" id="IPR036388">
    <property type="entry name" value="WH-like_DNA-bd_sf"/>
</dbReference>
<evidence type="ECO:0000313" key="8">
    <source>
        <dbReference type="EMBL" id="MDY5146583.1"/>
    </source>
</evidence>
<evidence type="ECO:0000256" key="3">
    <source>
        <dbReference type="ARBA" id="ARBA00023015"/>
    </source>
</evidence>
<keyword evidence="4" id="KW-0804">Transcription</keyword>
<dbReference type="Proteomes" id="UP001284901">
    <property type="component" value="Unassembled WGS sequence"/>
</dbReference>
<dbReference type="AlphaFoldDB" id="A0AAW9HCH3"/>
<dbReference type="SMART" id="SM00420">
    <property type="entry name" value="HTH_DEOR"/>
    <property type="match status" value="1"/>
</dbReference>
<evidence type="ECO:0000256" key="2">
    <source>
        <dbReference type="ARBA" id="ARBA00022491"/>
    </source>
</evidence>
<comment type="caution">
    <text evidence="7">The sequence shown here is derived from an EMBL/GenBank/DDBJ whole genome shotgun (WGS) entry which is preliminary data.</text>
</comment>
<dbReference type="Gene3D" id="1.10.10.10">
    <property type="entry name" value="Winged helix-like DNA-binding domain superfamily/Winged helix DNA-binding domain"/>
    <property type="match status" value="1"/>
</dbReference>
<dbReference type="GO" id="GO:0003677">
    <property type="term" value="F:DNA binding"/>
    <property type="evidence" value="ECO:0007669"/>
    <property type="project" value="UniProtKB-KW"/>
</dbReference>
<keyword evidence="3" id="KW-0805">Transcription regulation</keyword>
<feature type="domain" description="HTH deoR-type" evidence="6">
    <location>
        <begin position="1"/>
        <end position="55"/>
    </location>
</feature>
<name>A0AAW9HCH3_9ACTO</name>